<dbReference type="AlphaFoldDB" id="A0A448X9C5"/>
<name>A0A448X9C5_9PLAT</name>
<dbReference type="Gene3D" id="3.40.50.300">
    <property type="entry name" value="P-loop containing nucleotide triphosphate hydrolases"/>
    <property type="match status" value="1"/>
</dbReference>
<dbReference type="Proteomes" id="UP000784294">
    <property type="component" value="Unassembled WGS sequence"/>
</dbReference>
<evidence type="ECO:0000313" key="2">
    <source>
        <dbReference type="EMBL" id="VEL31311.1"/>
    </source>
</evidence>
<sequence>MDEPTNHLDMETIAALSQALNTYTGGVVLVTHDERLIGAVCRELWVCTRVPSVVKAAISLIGTQVPQPTESTASRVFSMAGGLAEYKMLVHKELQASMATL</sequence>
<dbReference type="EMBL" id="CAAALY010120962">
    <property type="protein sequence ID" value="VEL31311.1"/>
    <property type="molecule type" value="Genomic_DNA"/>
</dbReference>
<dbReference type="GO" id="GO:0005524">
    <property type="term" value="F:ATP binding"/>
    <property type="evidence" value="ECO:0007669"/>
    <property type="project" value="TreeGrafter"/>
</dbReference>
<dbReference type="PANTHER" id="PTHR19211">
    <property type="entry name" value="ATP-BINDING TRANSPORT PROTEIN-RELATED"/>
    <property type="match status" value="1"/>
</dbReference>
<dbReference type="PANTHER" id="PTHR19211:SF117">
    <property type="entry name" value="ATP-BINDING CASSETTE SUB-FAMILY F MEMBER 3"/>
    <property type="match status" value="1"/>
</dbReference>
<reference evidence="2" key="1">
    <citation type="submission" date="2018-11" db="EMBL/GenBank/DDBJ databases">
        <authorList>
            <consortium name="Pathogen Informatics"/>
        </authorList>
    </citation>
    <scope>NUCLEOTIDE SEQUENCE</scope>
</reference>
<keyword evidence="1" id="KW-0677">Repeat</keyword>
<evidence type="ECO:0000256" key="1">
    <source>
        <dbReference type="ARBA" id="ARBA00022737"/>
    </source>
</evidence>
<keyword evidence="3" id="KW-1185">Reference proteome</keyword>
<dbReference type="SUPFAM" id="SSF52540">
    <property type="entry name" value="P-loop containing nucleoside triphosphate hydrolases"/>
    <property type="match status" value="1"/>
</dbReference>
<organism evidence="2 3">
    <name type="scientific">Protopolystoma xenopodis</name>
    <dbReference type="NCBI Taxonomy" id="117903"/>
    <lineage>
        <taxon>Eukaryota</taxon>
        <taxon>Metazoa</taxon>
        <taxon>Spiralia</taxon>
        <taxon>Lophotrochozoa</taxon>
        <taxon>Platyhelminthes</taxon>
        <taxon>Monogenea</taxon>
        <taxon>Polyopisthocotylea</taxon>
        <taxon>Polystomatidea</taxon>
        <taxon>Polystomatidae</taxon>
        <taxon>Protopolystoma</taxon>
    </lineage>
</organism>
<dbReference type="InterPro" id="IPR050611">
    <property type="entry name" value="ABCF"/>
</dbReference>
<comment type="caution">
    <text evidence="2">The sequence shown here is derived from an EMBL/GenBank/DDBJ whole genome shotgun (WGS) entry which is preliminary data.</text>
</comment>
<accession>A0A448X9C5</accession>
<evidence type="ECO:0008006" key="4">
    <source>
        <dbReference type="Google" id="ProtNLM"/>
    </source>
</evidence>
<gene>
    <name evidence="2" type="ORF">PXEA_LOCUS24751</name>
</gene>
<proteinExistence type="predicted"/>
<dbReference type="OrthoDB" id="2110130at2759"/>
<evidence type="ECO:0000313" key="3">
    <source>
        <dbReference type="Proteomes" id="UP000784294"/>
    </source>
</evidence>
<dbReference type="InterPro" id="IPR027417">
    <property type="entry name" value="P-loop_NTPase"/>
</dbReference>
<protein>
    <recommendedName>
        <fullName evidence="4">ABC transporter domain-containing protein</fullName>
    </recommendedName>
</protein>